<evidence type="ECO:0000313" key="3">
    <source>
        <dbReference type="Proteomes" id="UP000829685"/>
    </source>
</evidence>
<dbReference type="InterPro" id="IPR036673">
    <property type="entry name" value="Cyanovirin-N_sf"/>
</dbReference>
<dbReference type="EMBL" id="JAFIMR010000011">
    <property type="protein sequence ID" value="KAI1872697.1"/>
    <property type="molecule type" value="Genomic_DNA"/>
</dbReference>
<protein>
    <submittedName>
        <fullName evidence="2">Uncharacterized protein</fullName>
    </submittedName>
</protein>
<dbReference type="Proteomes" id="UP000829685">
    <property type="component" value="Unassembled WGS sequence"/>
</dbReference>
<sequence>MKLLSSILTLGLALLGLVSAQGFVGNCTWRSANLTDHFLGMYCNDNDWVHFGYKWTWHDLNNCVVNNGGQLALYDSVANKL</sequence>
<comment type="caution">
    <text evidence="2">The sequence shown here is derived from an EMBL/GenBank/DDBJ whole genome shotgun (WGS) entry which is preliminary data.</text>
</comment>
<evidence type="ECO:0000313" key="2">
    <source>
        <dbReference type="EMBL" id="KAI1872697.1"/>
    </source>
</evidence>
<evidence type="ECO:0000256" key="1">
    <source>
        <dbReference type="SAM" id="SignalP"/>
    </source>
</evidence>
<dbReference type="AlphaFoldDB" id="A0A9P9WPD1"/>
<dbReference type="Gene3D" id="2.30.60.10">
    <property type="entry name" value="Cyanovirin-N"/>
    <property type="match status" value="1"/>
</dbReference>
<name>A0A9P9WPD1_9PEZI</name>
<feature type="signal peptide" evidence="1">
    <location>
        <begin position="1"/>
        <end position="20"/>
    </location>
</feature>
<keyword evidence="3" id="KW-1185">Reference proteome</keyword>
<gene>
    <name evidence="2" type="ORF">JX265_005577</name>
</gene>
<reference evidence="2" key="1">
    <citation type="submission" date="2021-03" db="EMBL/GenBank/DDBJ databases">
        <title>Revisited historic fungal species revealed as producer of novel bioactive compounds through whole genome sequencing and comparative genomics.</title>
        <authorList>
            <person name="Vignolle G.A."/>
            <person name="Hochenegger N."/>
            <person name="Mach R.L."/>
            <person name="Mach-Aigner A.R."/>
            <person name="Javad Rahimi M."/>
            <person name="Salim K.A."/>
            <person name="Chan C.M."/>
            <person name="Lim L.B.L."/>
            <person name="Cai F."/>
            <person name="Druzhinina I.S."/>
            <person name="U'Ren J.M."/>
            <person name="Derntl C."/>
        </authorList>
    </citation>
    <scope>NUCLEOTIDE SEQUENCE</scope>
    <source>
        <strain evidence="2">TUCIM 5799</strain>
    </source>
</reference>
<feature type="chain" id="PRO_5040402038" evidence="1">
    <location>
        <begin position="21"/>
        <end position="81"/>
    </location>
</feature>
<proteinExistence type="predicted"/>
<organism evidence="2 3">
    <name type="scientific">Neoarthrinium moseri</name>
    <dbReference type="NCBI Taxonomy" id="1658444"/>
    <lineage>
        <taxon>Eukaryota</taxon>
        <taxon>Fungi</taxon>
        <taxon>Dikarya</taxon>
        <taxon>Ascomycota</taxon>
        <taxon>Pezizomycotina</taxon>
        <taxon>Sordariomycetes</taxon>
        <taxon>Xylariomycetidae</taxon>
        <taxon>Amphisphaeriales</taxon>
        <taxon>Apiosporaceae</taxon>
        <taxon>Neoarthrinium</taxon>
    </lineage>
</organism>
<dbReference type="SUPFAM" id="SSF51322">
    <property type="entry name" value="Cyanovirin-N"/>
    <property type="match status" value="1"/>
</dbReference>
<keyword evidence="1" id="KW-0732">Signal</keyword>
<accession>A0A9P9WPD1</accession>